<organism evidence="3 4">
    <name type="scientific">Aphanomyces stellatus</name>
    <dbReference type="NCBI Taxonomy" id="120398"/>
    <lineage>
        <taxon>Eukaryota</taxon>
        <taxon>Sar</taxon>
        <taxon>Stramenopiles</taxon>
        <taxon>Oomycota</taxon>
        <taxon>Saprolegniomycetes</taxon>
        <taxon>Saprolegniales</taxon>
        <taxon>Verrucalvaceae</taxon>
        <taxon>Aphanomyces</taxon>
    </lineage>
</organism>
<name>A0A485KZ46_9STRA</name>
<dbReference type="PANTHER" id="PTHR14224:SF37">
    <property type="entry name" value="LEUCINE-RICH REPEAT-CONTAINING PROTEIN 14"/>
    <property type="match status" value="1"/>
</dbReference>
<proteinExistence type="predicted"/>
<dbReference type="SUPFAM" id="SSF52047">
    <property type="entry name" value="RNI-like"/>
    <property type="match status" value="1"/>
</dbReference>
<dbReference type="EMBL" id="CAADRA010005437">
    <property type="protein sequence ID" value="VFT89851.1"/>
    <property type="molecule type" value="Genomic_DNA"/>
</dbReference>
<evidence type="ECO:0000313" key="3">
    <source>
        <dbReference type="EMBL" id="VFT89851.1"/>
    </source>
</evidence>
<dbReference type="Proteomes" id="UP000332933">
    <property type="component" value="Unassembled WGS sequence"/>
</dbReference>
<dbReference type="PANTHER" id="PTHR14224">
    <property type="entry name" value="SIMILAR TO PREFERENTIALLY EXPRESSED ANTIGEN IN MELANOMA-LIKE 3"/>
    <property type="match status" value="1"/>
</dbReference>
<keyword evidence="1" id="KW-0677">Repeat</keyword>
<dbReference type="GO" id="GO:0005737">
    <property type="term" value="C:cytoplasm"/>
    <property type="evidence" value="ECO:0007669"/>
    <property type="project" value="TreeGrafter"/>
</dbReference>
<dbReference type="InterPro" id="IPR032675">
    <property type="entry name" value="LRR_dom_sf"/>
</dbReference>
<evidence type="ECO:0000313" key="2">
    <source>
        <dbReference type="EMBL" id="KAF0696227.1"/>
    </source>
</evidence>
<reference evidence="2" key="2">
    <citation type="submission" date="2019-06" db="EMBL/GenBank/DDBJ databases">
        <title>Genomics analysis of Aphanomyces spp. identifies a new class of oomycete effector associated with host adaptation.</title>
        <authorList>
            <person name="Gaulin E."/>
        </authorList>
    </citation>
    <scope>NUCLEOTIDE SEQUENCE</scope>
    <source>
        <strain evidence="2">CBS 578.67</strain>
    </source>
</reference>
<evidence type="ECO:0000256" key="1">
    <source>
        <dbReference type="ARBA" id="ARBA00022737"/>
    </source>
</evidence>
<dbReference type="EMBL" id="VJMH01005416">
    <property type="protein sequence ID" value="KAF0696227.1"/>
    <property type="molecule type" value="Genomic_DNA"/>
</dbReference>
<protein>
    <submittedName>
        <fullName evidence="3">Aste57867_13005 protein</fullName>
    </submittedName>
</protein>
<gene>
    <name evidence="3" type="primary">Aste57867_13005</name>
    <name evidence="2" type="ORF">As57867_012957</name>
    <name evidence="3" type="ORF">ASTE57867_13005</name>
</gene>
<sequence>MVSNPHHRRHQEPHLPRELLWKLVIWIDDTTTFFSFADALGSARGPLEPLWQLGLTKNRRNLWPQLHLSSNFLQAATDRAHIEASLLHTHIPSVGIAFDGTIDVSWLRRHIQHPTTIDWYSRLPLSPLEAISNGVVIPLSDWFTLWAKLPLTKLVLVQVESNYAAHLEAALPRLCHLTSLSISADAFPLAPILHLATTSLTLVELHFATHRPTVLSRPLVAEFVRWLRAVPVKTLGLRGWQVDDDAADASSALLTALFQHPTLSWLSLMSGSLGPLAQVPASTPTRLRELRLVDCDLSPASLDALANLVAGSSLEGLHMSIFGDAVVHMEPNDGMCLAFARLLQAATECSQLKSLSLDGCGLVDSYWETLGPLLQSIPVDELFLRNNEIGDNGIGWIAQGIQINGTVRTVNLANNQTTKFGLIAILQAMADRSGHNEVQIQADWDSQESDELKMCFVAKADELGVDLKLLDRY</sequence>
<evidence type="ECO:0000313" key="4">
    <source>
        <dbReference type="Proteomes" id="UP000332933"/>
    </source>
</evidence>
<dbReference type="OrthoDB" id="1394818at2759"/>
<dbReference type="AlphaFoldDB" id="A0A485KZ46"/>
<accession>A0A485KZ46</accession>
<keyword evidence="4" id="KW-1185">Reference proteome</keyword>
<dbReference type="Gene3D" id="3.80.10.10">
    <property type="entry name" value="Ribonuclease Inhibitor"/>
    <property type="match status" value="1"/>
</dbReference>
<reference evidence="3 4" key="1">
    <citation type="submission" date="2019-03" db="EMBL/GenBank/DDBJ databases">
        <authorList>
            <person name="Gaulin E."/>
            <person name="Dumas B."/>
        </authorList>
    </citation>
    <scope>NUCLEOTIDE SEQUENCE [LARGE SCALE GENOMIC DNA]</scope>
    <source>
        <strain evidence="3">CBS 568.67</strain>
    </source>
</reference>
<dbReference type="InterPro" id="IPR050694">
    <property type="entry name" value="LRRC14/PRAME"/>
</dbReference>